<dbReference type="AlphaFoldDB" id="A0A8J7HAA5"/>
<dbReference type="RefSeq" id="WP_197659978.1">
    <property type="nucleotide sequence ID" value="NZ_JAEAGR010000002.1"/>
</dbReference>
<name>A0A8J7HAA5_9FIRM</name>
<accession>A0A8J7HAA5</accession>
<sequence>MNINKKILLLISVVILLMAYLLLNNTLGNREVGKSLKLKTSNIIKVWDGRIGETFTIDKEDYITRIRAVVDDMRYLEVITSSEEKVGSSYQITFEDENGTVLTKISFEWPENSVVINSKTYKLVDDKKYLLYAYIADALYLAKYDETVE</sequence>
<evidence type="ECO:0000313" key="1">
    <source>
        <dbReference type="EMBL" id="MBH1939746.1"/>
    </source>
</evidence>
<comment type="caution">
    <text evidence="1">The sequence shown here is derived from an EMBL/GenBank/DDBJ whole genome shotgun (WGS) entry which is preliminary data.</text>
</comment>
<organism evidence="1 2">
    <name type="scientific">Mobilitalea sibirica</name>
    <dbReference type="NCBI Taxonomy" id="1462919"/>
    <lineage>
        <taxon>Bacteria</taxon>
        <taxon>Bacillati</taxon>
        <taxon>Bacillota</taxon>
        <taxon>Clostridia</taxon>
        <taxon>Lachnospirales</taxon>
        <taxon>Lachnospiraceae</taxon>
        <taxon>Mobilitalea</taxon>
    </lineage>
</organism>
<dbReference type="Proteomes" id="UP000623269">
    <property type="component" value="Unassembled WGS sequence"/>
</dbReference>
<reference evidence="1" key="1">
    <citation type="submission" date="2020-12" db="EMBL/GenBank/DDBJ databases">
        <title>M. sibirica DSM 26468T genome.</title>
        <authorList>
            <person name="Thieme N."/>
            <person name="Rettenmaier R."/>
            <person name="Zverlov V."/>
            <person name="Liebl W."/>
        </authorList>
    </citation>
    <scope>NUCLEOTIDE SEQUENCE</scope>
    <source>
        <strain evidence="1">DSM 26468</strain>
    </source>
</reference>
<dbReference type="EMBL" id="JAEAGR010000002">
    <property type="protein sequence ID" value="MBH1939746.1"/>
    <property type="molecule type" value="Genomic_DNA"/>
</dbReference>
<proteinExistence type="predicted"/>
<gene>
    <name evidence="1" type="ORF">I5677_02410</name>
</gene>
<evidence type="ECO:0000313" key="2">
    <source>
        <dbReference type="Proteomes" id="UP000623269"/>
    </source>
</evidence>
<protein>
    <submittedName>
        <fullName evidence="1">Uncharacterized protein</fullName>
    </submittedName>
</protein>
<keyword evidence="2" id="KW-1185">Reference proteome</keyword>